<organism evidence="2">
    <name type="scientific">Tanacetum cinerariifolium</name>
    <name type="common">Dalmatian daisy</name>
    <name type="synonym">Chrysanthemum cinerariifolium</name>
    <dbReference type="NCBI Taxonomy" id="118510"/>
    <lineage>
        <taxon>Eukaryota</taxon>
        <taxon>Viridiplantae</taxon>
        <taxon>Streptophyta</taxon>
        <taxon>Embryophyta</taxon>
        <taxon>Tracheophyta</taxon>
        <taxon>Spermatophyta</taxon>
        <taxon>Magnoliopsida</taxon>
        <taxon>eudicotyledons</taxon>
        <taxon>Gunneridae</taxon>
        <taxon>Pentapetalae</taxon>
        <taxon>asterids</taxon>
        <taxon>campanulids</taxon>
        <taxon>Asterales</taxon>
        <taxon>Asteraceae</taxon>
        <taxon>Asteroideae</taxon>
        <taxon>Anthemideae</taxon>
        <taxon>Anthemidinae</taxon>
        <taxon>Tanacetum</taxon>
    </lineage>
</organism>
<evidence type="ECO:0008006" key="3">
    <source>
        <dbReference type="Google" id="ProtNLM"/>
    </source>
</evidence>
<gene>
    <name evidence="2" type="ORF">Tci_536925</name>
</gene>
<reference evidence="2" key="1">
    <citation type="journal article" date="2019" name="Sci. Rep.">
        <title>Draft genome of Tanacetum cinerariifolium, the natural source of mosquito coil.</title>
        <authorList>
            <person name="Yamashiro T."/>
            <person name="Shiraishi A."/>
            <person name="Satake H."/>
            <person name="Nakayama K."/>
        </authorList>
    </citation>
    <scope>NUCLEOTIDE SEQUENCE</scope>
</reference>
<evidence type="ECO:0000256" key="1">
    <source>
        <dbReference type="SAM" id="MobiDB-lite"/>
    </source>
</evidence>
<comment type="caution">
    <text evidence="2">The sequence shown here is derived from an EMBL/GenBank/DDBJ whole genome shotgun (WGS) entry which is preliminary data.</text>
</comment>
<proteinExistence type="predicted"/>
<dbReference type="InterPro" id="IPR040256">
    <property type="entry name" value="At4g02000-like"/>
</dbReference>
<protein>
    <recommendedName>
        <fullName evidence="3">Zinc knuckle CX2CX4HX4C</fullName>
    </recommendedName>
</protein>
<evidence type="ECO:0000313" key="2">
    <source>
        <dbReference type="EMBL" id="GEZ64952.1"/>
    </source>
</evidence>
<name>A0A699IKT3_TANCI</name>
<dbReference type="PANTHER" id="PTHR31286:SF99">
    <property type="entry name" value="DUF4283 DOMAIN-CONTAINING PROTEIN"/>
    <property type="match status" value="1"/>
</dbReference>
<dbReference type="PANTHER" id="PTHR31286">
    <property type="entry name" value="GLYCINE-RICH CELL WALL STRUCTURAL PROTEIN 1.8-LIKE"/>
    <property type="match status" value="1"/>
</dbReference>
<sequence>MEHGFLSQKGSGVRRGVKEKCLNISKTNTGIGLCTASEGTRNEIGPVGDTFTVMEGVTPSMIDMTMEKDKPSSVEDTTVLGSFLPLPTPVTTSAGNASGKSSYVNINGKPSGKKVNDHTLFTPGGNGIDVVVPVDSIRAISERFANTTYGFFRRRSSYARIMVELRADVVLNDNIVVAMPKITRECHYTCNVRVEYEWKPLRCTYCKLFGHIHEDCTKNTGAGEKKTVKKTSQTSRGVRVGPKMGFKPQKEYRPVTKKPNASSSGNKNNGVKPTSEATSSGSCFMNIDNDREFACNTSIGEKIDKIERKVGEGKLRLLDNDGNTLFPMGSVENDSKVEVVFNETTNLRISTSGKVLGIFFSP</sequence>
<dbReference type="AlphaFoldDB" id="A0A699IKT3"/>
<dbReference type="EMBL" id="BKCJ010305257">
    <property type="protein sequence ID" value="GEZ64952.1"/>
    <property type="molecule type" value="Genomic_DNA"/>
</dbReference>
<accession>A0A699IKT3</accession>
<feature type="compositionally biased region" description="Polar residues" evidence="1">
    <location>
        <begin position="259"/>
        <end position="279"/>
    </location>
</feature>
<feature type="region of interest" description="Disordered" evidence="1">
    <location>
        <begin position="220"/>
        <end position="279"/>
    </location>
</feature>